<proteinExistence type="predicted"/>
<evidence type="ECO:0000313" key="2">
    <source>
        <dbReference type="Proteomes" id="UP001236283"/>
    </source>
</evidence>
<organism evidence="1 2">
    <name type="scientific">Branchiostoma lancelet adintovirus</name>
    <dbReference type="NCBI Taxonomy" id="2597807"/>
    <lineage>
        <taxon>Viruses</taxon>
        <taxon>Varidnaviria</taxon>
        <taxon>Bamfordvirae</taxon>
        <taxon>Preplasmiviricota</taxon>
        <taxon>Polisuviricotina</taxon>
        <taxon>Polintoviricetes</taxon>
        <taxon>Orthopolintovirales</taxon>
        <taxon>Adintoviridae</taxon>
    </lineage>
</organism>
<evidence type="ECO:0000313" key="1">
    <source>
        <dbReference type="EMBL" id="DAC80266.1"/>
    </source>
</evidence>
<sequence length="180" mass="20938">MDTKQMYTVLESDENTAPIARGVFAADQLPTNVPEYPSAFVVNTDCSGKPGQHWLALYFDESMRGEFFDSYGRAPKDYPRSIELFLRRNSRLPWIRNERQIQSRWSTTCGQHCLFYLLHRCRRIPLMSIVDMFSRNLELNDVSVAQFIEEHFDIGVPVVDLSHIMSQVARTLEDVCRTLR</sequence>
<name>A0A5H3CJ76_9VIRU</name>
<dbReference type="SUPFAM" id="SSF54001">
    <property type="entry name" value="Cysteine proteinases"/>
    <property type="match status" value="1"/>
</dbReference>
<dbReference type="Gene3D" id="3.40.395.10">
    <property type="entry name" value="Adenoviral Proteinase, Chain A"/>
    <property type="match status" value="1"/>
</dbReference>
<protein>
    <submittedName>
        <fullName evidence="1">Adenain</fullName>
    </submittedName>
</protein>
<accession>A0A5H3CJ76</accession>
<dbReference type="EMBL" id="BK010888">
    <property type="protein sequence ID" value="DAC80266.1"/>
    <property type="molecule type" value="Genomic_DNA"/>
</dbReference>
<reference evidence="1" key="1">
    <citation type="journal article" date="2019" name="J. ISSAAS">
        <title>Identification of 'Missing Link' Families of Small DNA Tumor Viruses.</title>
        <authorList>
            <person name="Welch N.L."/>
            <person name="Tisza M.J."/>
            <person name="Belford A."/>
            <person name="Pastrana D.V."/>
            <person name="Pang Y.-Y.S."/>
            <person name="Schiller J.T."/>
            <person name="An P."/>
            <person name="Cantalupo P.G."/>
            <person name="Pipas J.M."/>
            <person name="Koda S."/>
            <person name="Subramaniam K."/>
            <person name="Waltzek T.B."/>
            <person name="Bian C."/>
            <person name="Shi Q."/>
            <person name="Ruan Z."/>
            <person name="Ng T.F.-F."/>
            <person name="Starrett G.J."/>
            <person name="Buck C.B."/>
        </authorList>
    </citation>
    <scope>NUCLEOTIDE SEQUENCE</scope>
    <source>
        <strain evidence="1">5205</strain>
    </source>
</reference>
<dbReference type="InterPro" id="IPR038765">
    <property type="entry name" value="Papain-like_cys_pep_sf"/>
</dbReference>
<dbReference type="Proteomes" id="UP001236283">
    <property type="component" value="Segment"/>
</dbReference>